<keyword evidence="6 9" id="KW-0862">Zinc</keyword>
<dbReference type="SUPFAM" id="SSF50923">
    <property type="entry name" value="Hemopexin-like domain"/>
    <property type="match status" value="1"/>
</dbReference>
<keyword evidence="9" id="KW-0106">Calcium</keyword>
<keyword evidence="7" id="KW-0482">Metalloprotease</keyword>
<dbReference type="Gene3D" id="2.110.10.10">
    <property type="entry name" value="Hemopexin-like domain"/>
    <property type="match status" value="1"/>
</dbReference>
<evidence type="ECO:0000256" key="4">
    <source>
        <dbReference type="ARBA" id="ARBA00022729"/>
    </source>
</evidence>
<feature type="binding site" evidence="9">
    <location>
        <position position="55"/>
    </location>
    <ligand>
        <name>Zn(2+)</name>
        <dbReference type="ChEBI" id="CHEBI:29105"/>
        <label>2</label>
        <note>catalytic</note>
    </ligand>
</feature>
<reference evidence="12" key="1">
    <citation type="submission" date="2022-01" db="EMBL/GenBank/DDBJ databases">
        <authorList>
            <person name="King R."/>
        </authorList>
    </citation>
    <scope>NUCLEOTIDE SEQUENCE</scope>
</reference>
<dbReference type="EMBL" id="OV651814">
    <property type="protein sequence ID" value="CAH1106892.1"/>
    <property type="molecule type" value="Genomic_DNA"/>
</dbReference>
<comment type="cofactor">
    <cofactor evidence="9">
        <name>Ca(2+)</name>
        <dbReference type="ChEBI" id="CHEBI:29108"/>
    </cofactor>
    <text evidence="9">Can bind about 5 Ca(2+) ions per subunit.</text>
</comment>
<feature type="active site" evidence="8">
    <location>
        <position position="56"/>
    </location>
</feature>
<dbReference type="InterPro" id="IPR021190">
    <property type="entry name" value="Pept_M10A"/>
</dbReference>
<dbReference type="InterPro" id="IPR018487">
    <property type="entry name" value="Hemopexin-like_repeat"/>
</dbReference>
<evidence type="ECO:0000313" key="13">
    <source>
        <dbReference type="Proteomes" id="UP001153636"/>
    </source>
</evidence>
<dbReference type="InterPro" id="IPR036375">
    <property type="entry name" value="Hemopexin-like_dom_sf"/>
</dbReference>
<dbReference type="PANTHER" id="PTHR10201:SF291">
    <property type="entry name" value="MATRIX METALLOPROTEINASE 1, ISOFORM C-RELATED"/>
    <property type="match status" value="1"/>
</dbReference>
<keyword evidence="13" id="KW-1185">Reference proteome</keyword>
<feature type="binding site" evidence="9">
    <location>
        <position position="59"/>
    </location>
    <ligand>
        <name>Zn(2+)</name>
        <dbReference type="ChEBI" id="CHEBI:29105"/>
        <label>2</label>
        <note>catalytic</note>
    </ligand>
</feature>
<dbReference type="GO" id="GO:0008270">
    <property type="term" value="F:zinc ion binding"/>
    <property type="evidence" value="ECO:0007669"/>
    <property type="project" value="InterPro"/>
</dbReference>
<name>A0A9P0CY93_9CUCU</name>
<organism evidence="12 13">
    <name type="scientific">Psylliodes chrysocephalus</name>
    <dbReference type="NCBI Taxonomy" id="3402493"/>
    <lineage>
        <taxon>Eukaryota</taxon>
        <taxon>Metazoa</taxon>
        <taxon>Ecdysozoa</taxon>
        <taxon>Arthropoda</taxon>
        <taxon>Hexapoda</taxon>
        <taxon>Insecta</taxon>
        <taxon>Pterygota</taxon>
        <taxon>Neoptera</taxon>
        <taxon>Endopterygota</taxon>
        <taxon>Coleoptera</taxon>
        <taxon>Polyphaga</taxon>
        <taxon>Cucujiformia</taxon>
        <taxon>Chrysomeloidea</taxon>
        <taxon>Chrysomelidae</taxon>
        <taxon>Galerucinae</taxon>
        <taxon>Alticini</taxon>
        <taxon>Psylliodes</taxon>
    </lineage>
</organism>
<dbReference type="PANTHER" id="PTHR10201">
    <property type="entry name" value="MATRIX METALLOPROTEINASE"/>
    <property type="match status" value="1"/>
</dbReference>
<dbReference type="GO" id="GO:0005615">
    <property type="term" value="C:extracellular space"/>
    <property type="evidence" value="ECO:0007669"/>
    <property type="project" value="TreeGrafter"/>
</dbReference>
<dbReference type="GO" id="GO:0030198">
    <property type="term" value="P:extracellular matrix organization"/>
    <property type="evidence" value="ECO:0007669"/>
    <property type="project" value="TreeGrafter"/>
</dbReference>
<evidence type="ECO:0000256" key="6">
    <source>
        <dbReference type="ARBA" id="ARBA00022833"/>
    </source>
</evidence>
<dbReference type="SMART" id="SM00120">
    <property type="entry name" value="HX"/>
    <property type="match status" value="1"/>
</dbReference>
<evidence type="ECO:0000259" key="11">
    <source>
        <dbReference type="Pfam" id="PF00413"/>
    </source>
</evidence>
<comment type="similarity">
    <text evidence="1">Belongs to the peptidase M10A family.</text>
</comment>
<dbReference type="PROSITE" id="PS51642">
    <property type="entry name" value="HEMOPEXIN_2"/>
    <property type="match status" value="1"/>
</dbReference>
<evidence type="ECO:0000256" key="7">
    <source>
        <dbReference type="ARBA" id="ARBA00023049"/>
    </source>
</evidence>
<dbReference type="Proteomes" id="UP001153636">
    <property type="component" value="Chromosome 2"/>
</dbReference>
<protein>
    <recommendedName>
        <fullName evidence="11">Peptidase M10 metallopeptidase domain-containing protein</fullName>
    </recommendedName>
</protein>
<evidence type="ECO:0000256" key="8">
    <source>
        <dbReference type="PIRSR" id="PIRSR621190-1"/>
    </source>
</evidence>
<dbReference type="OrthoDB" id="7550572at2759"/>
<dbReference type="SUPFAM" id="SSF55486">
    <property type="entry name" value="Metalloproteases ('zincins'), catalytic domain"/>
    <property type="match status" value="1"/>
</dbReference>
<feature type="repeat" description="Hemopexin" evidence="10">
    <location>
        <begin position="320"/>
        <end position="367"/>
    </location>
</feature>
<feature type="binding site" evidence="9">
    <location>
        <position position="73"/>
    </location>
    <ligand>
        <name>Zn(2+)</name>
        <dbReference type="ChEBI" id="CHEBI:29105"/>
        <label>2</label>
        <note>catalytic</note>
    </ligand>
</feature>
<sequence>MIDQQDNDSGYYSSVTSESHYEHDLDQVLQKDEAWYIGDGETPEGQHNLFAVLTHEIGHALGLGHSSNGNAVMYPWYQDENLNLDEDDLMAIESLYGRNQKFAQIPQNILNQMYLTTTKKPKKSNYTAITKKPTKTTRSTTAKNLVKSNNSTTASTASTAMSNVKKFPQESSTNLCNIKIPDFMFLATAPSFPNYRMYVGHDTFLWNLDLNDMHIPLAPELIADYLPKELRSYNISHIFQNSVGDLITITNQMLYAVSFPNLNIQNSFNLPINIKSINALFQTNSGQIYLLYNNNLYIEFNETGEILNRGQIRDLFHGIPEDLTSAFRYTDGHIYFFTNNTYYKYSEYTKKVVEAGSFSWNLFGIPCPDDGLLNQLKTMLRKIISFYE</sequence>
<evidence type="ECO:0000256" key="1">
    <source>
        <dbReference type="ARBA" id="ARBA00010370"/>
    </source>
</evidence>
<evidence type="ECO:0000256" key="5">
    <source>
        <dbReference type="ARBA" id="ARBA00022801"/>
    </source>
</evidence>
<gene>
    <name evidence="12" type="ORF">PSYICH_LOCUS6781</name>
</gene>
<dbReference type="AlphaFoldDB" id="A0A9P0CY93"/>
<keyword evidence="3 9" id="KW-0479">Metal-binding</keyword>
<dbReference type="PRINTS" id="PR00138">
    <property type="entry name" value="MATRIXIN"/>
</dbReference>
<feature type="binding site" evidence="9">
    <location>
        <position position="33"/>
    </location>
    <ligand>
        <name>Ca(2+)</name>
        <dbReference type="ChEBI" id="CHEBI:29108"/>
        <label>3</label>
    </ligand>
</feature>
<dbReference type="InterPro" id="IPR024079">
    <property type="entry name" value="MetalloPept_cat_dom_sf"/>
</dbReference>
<dbReference type="GO" id="GO:0030574">
    <property type="term" value="P:collagen catabolic process"/>
    <property type="evidence" value="ECO:0007669"/>
    <property type="project" value="TreeGrafter"/>
</dbReference>
<proteinExistence type="inferred from homology"/>
<feature type="binding site" evidence="9">
    <location>
        <position position="33"/>
    </location>
    <ligand>
        <name>Ca(2+)</name>
        <dbReference type="ChEBI" id="CHEBI:29108"/>
        <label>1</label>
    </ligand>
</feature>
<evidence type="ECO:0000256" key="3">
    <source>
        <dbReference type="ARBA" id="ARBA00022723"/>
    </source>
</evidence>
<dbReference type="GO" id="GO:0031012">
    <property type="term" value="C:extracellular matrix"/>
    <property type="evidence" value="ECO:0007669"/>
    <property type="project" value="InterPro"/>
</dbReference>
<evidence type="ECO:0000256" key="10">
    <source>
        <dbReference type="PROSITE-ProRule" id="PRU01011"/>
    </source>
</evidence>
<keyword evidence="5" id="KW-0378">Hydrolase</keyword>
<comment type="cofactor">
    <cofactor evidence="9">
        <name>Zn(2+)</name>
        <dbReference type="ChEBI" id="CHEBI:29105"/>
    </cofactor>
    <text evidence="9">Binds 2 Zn(2+) ions per subunit.</text>
</comment>
<evidence type="ECO:0000256" key="9">
    <source>
        <dbReference type="PIRSR" id="PIRSR621190-2"/>
    </source>
</evidence>
<feature type="binding site" evidence="9">
    <location>
        <position position="65"/>
    </location>
    <ligand>
        <name>Zn(2+)</name>
        <dbReference type="ChEBI" id="CHEBI:29105"/>
        <label>2</label>
        <note>catalytic</note>
    </ligand>
</feature>
<evidence type="ECO:0000256" key="2">
    <source>
        <dbReference type="ARBA" id="ARBA00022670"/>
    </source>
</evidence>
<dbReference type="GO" id="GO:0006508">
    <property type="term" value="P:proteolysis"/>
    <property type="evidence" value="ECO:0007669"/>
    <property type="project" value="UniProtKB-KW"/>
</dbReference>
<dbReference type="InterPro" id="IPR001818">
    <property type="entry name" value="Pept_M10_metallopeptidase"/>
</dbReference>
<dbReference type="GO" id="GO:0004222">
    <property type="term" value="F:metalloendopeptidase activity"/>
    <property type="evidence" value="ECO:0007669"/>
    <property type="project" value="InterPro"/>
</dbReference>
<feature type="domain" description="Peptidase M10 metallopeptidase" evidence="11">
    <location>
        <begin position="27"/>
        <end position="97"/>
    </location>
</feature>
<keyword evidence="4" id="KW-0732">Signal</keyword>
<keyword evidence="2" id="KW-0645">Protease</keyword>
<evidence type="ECO:0000313" key="12">
    <source>
        <dbReference type="EMBL" id="CAH1106892.1"/>
    </source>
</evidence>
<dbReference type="Pfam" id="PF00413">
    <property type="entry name" value="Peptidase_M10"/>
    <property type="match status" value="1"/>
</dbReference>
<accession>A0A9P0CY93</accession>
<dbReference type="Gene3D" id="3.40.390.10">
    <property type="entry name" value="Collagenase (Catalytic Domain)"/>
    <property type="match status" value="1"/>
</dbReference>